<protein>
    <recommendedName>
        <fullName evidence="2">Phosphoesterase</fullName>
    </recommendedName>
</protein>
<dbReference type="InterPro" id="IPR038763">
    <property type="entry name" value="DHH_sf"/>
</dbReference>
<organism evidence="1">
    <name type="scientific">hydrocarbon metagenome</name>
    <dbReference type="NCBI Taxonomy" id="938273"/>
    <lineage>
        <taxon>unclassified sequences</taxon>
        <taxon>metagenomes</taxon>
        <taxon>ecological metagenomes</taxon>
    </lineage>
</organism>
<sequence length="296" mass="33144">MHLTHNDLDAVGGDAIHRMRYGNVTSIFCSVGKFPSALNAVAAVEGNGSVLSISDLGYQRGIEQRVRNVRAAGWQIEWRDHHRWSEEEIGLIADLCNLLRVDTSTCGCGICARDLLPGDEKAAEIARVVCDYDLWKHEDPRSAVLGVVLQRKKNRDYVRDRLAEGIISDDVIEQEYHDIVGDMEEKMTRSIRKTSILGKKYRIAFSPLYGYPSETAARIRKELSTDIEVLISRDGRFSLRSVPPISHLIAREYGGGGHPNAAGGNFNFSFLDRIRFLLLGSSSRFRDFVDMTETIG</sequence>
<accession>A0A0W8EBE4</accession>
<gene>
    <name evidence="1" type="ORF">ASZ90_016786</name>
</gene>
<reference evidence="1" key="1">
    <citation type="journal article" date="2015" name="Proc. Natl. Acad. Sci. U.S.A.">
        <title>Networks of energetic and metabolic interactions define dynamics in microbial communities.</title>
        <authorList>
            <person name="Embree M."/>
            <person name="Liu J.K."/>
            <person name="Al-Bassam M.M."/>
            <person name="Zengler K."/>
        </authorList>
    </citation>
    <scope>NUCLEOTIDE SEQUENCE</scope>
</reference>
<evidence type="ECO:0008006" key="2">
    <source>
        <dbReference type="Google" id="ProtNLM"/>
    </source>
</evidence>
<dbReference type="Gene3D" id="3.10.310.30">
    <property type="match status" value="1"/>
</dbReference>
<name>A0A0W8EBE4_9ZZZZ</name>
<comment type="caution">
    <text evidence="1">The sequence shown here is derived from an EMBL/GenBank/DDBJ whole genome shotgun (WGS) entry which is preliminary data.</text>
</comment>
<dbReference type="SUPFAM" id="SSF64182">
    <property type="entry name" value="DHH phosphoesterases"/>
    <property type="match status" value="1"/>
</dbReference>
<dbReference type="PANTHER" id="PTHR42146">
    <property type="entry name" value="3',5'-CYCLIC-NUCLEOTIDE PHOSPHODIESTERASE"/>
    <property type="match status" value="1"/>
</dbReference>
<evidence type="ECO:0000313" key="1">
    <source>
        <dbReference type="EMBL" id="KUG05806.1"/>
    </source>
</evidence>
<dbReference type="PANTHER" id="PTHR42146:SF1">
    <property type="entry name" value="OLIGORIBONUCLEASE NRNB"/>
    <property type="match status" value="1"/>
</dbReference>
<dbReference type="InterPro" id="IPR052968">
    <property type="entry name" value="Nucleotide_metab_enz"/>
</dbReference>
<dbReference type="AlphaFoldDB" id="A0A0W8EBE4"/>
<proteinExistence type="predicted"/>
<dbReference type="EMBL" id="LNQE01001766">
    <property type="protein sequence ID" value="KUG05806.1"/>
    <property type="molecule type" value="Genomic_DNA"/>
</dbReference>